<protein>
    <submittedName>
        <fullName evidence="1">Uncharacterized protein</fullName>
    </submittedName>
</protein>
<dbReference type="Proteomes" id="UP000831290">
    <property type="component" value="Chromosome"/>
</dbReference>
<reference evidence="1" key="1">
    <citation type="submission" date="2022-03" db="EMBL/GenBank/DDBJ databases">
        <title>Description of Abyssus ytuae gen. nov., sp. nov., a novel member of the family Flavobacteriaceae isolated from the sediment of Mariana Trench.</title>
        <authorList>
            <person name="Zhang J."/>
            <person name="Xu X."/>
        </authorList>
    </citation>
    <scope>NUCLEOTIDE SEQUENCE</scope>
    <source>
        <strain evidence="1">MT3330</strain>
    </source>
</reference>
<name>A0A9E6ZQL1_9FLAO</name>
<accession>A0A9E6ZQL1</accession>
<dbReference type="PROSITE" id="PS51257">
    <property type="entry name" value="PROKAR_LIPOPROTEIN"/>
    <property type="match status" value="1"/>
</dbReference>
<dbReference type="KEGG" id="fbm:MQE35_10120"/>
<evidence type="ECO:0000313" key="2">
    <source>
        <dbReference type="Proteomes" id="UP000831290"/>
    </source>
</evidence>
<dbReference type="RefSeq" id="WP_255841249.1">
    <property type="nucleotide sequence ID" value="NZ_CP094358.1"/>
</dbReference>
<organism evidence="1 2">
    <name type="scientific">Abyssalbus ytuae</name>
    <dbReference type="NCBI Taxonomy" id="2926907"/>
    <lineage>
        <taxon>Bacteria</taxon>
        <taxon>Pseudomonadati</taxon>
        <taxon>Bacteroidota</taxon>
        <taxon>Flavobacteriia</taxon>
        <taxon>Flavobacteriales</taxon>
        <taxon>Flavobacteriaceae</taxon>
        <taxon>Abyssalbus</taxon>
    </lineage>
</organism>
<proteinExistence type="predicted"/>
<gene>
    <name evidence="1" type="ORF">MQE35_10120</name>
</gene>
<keyword evidence="2" id="KW-1185">Reference proteome</keyword>
<sequence>MKISKLLTLITMILFAVSSCDETEEIIDNITTISGIEASEDVELAFIPLNTVGYGITTDMDLRAVLKEETGVDGTLDAVKEIKLTGLNMEAIAPEDSNFDFLDEVTLYVKTDTEEKKMIAYASDIEKGQDKIILTTTNDTLDAYAKSENLELIVEYKSNSTEINRTVRFNMTFEAKVNL</sequence>
<dbReference type="EMBL" id="CP094358">
    <property type="protein sequence ID" value="UOB16093.1"/>
    <property type="molecule type" value="Genomic_DNA"/>
</dbReference>
<dbReference type="AlphaFoldDB" id="A0A9E6ZQL1"/>
<evidence type="ECO:0000313" key="1">
    <source>
        <dbReference type="EMBL" id="UOB16093.1"/>
    </source>
</evidence>